<gene>
    <name evidence="3" type="ORF">GCM10010104_55650</name>
</gene>
<dbReference type="InterPro" id="IPR018309">
    <property type="entry name" value="Tscrpt_reg_PadR_C"/>
</dbReference>
<dbReference type="SUPFAM" id="SSF46785">
    <property type="entry name" value="Winged helix' DNA-binding domain"/>
    <property type="match status" value="1"/>
</dbReference>
<dbReference type="PANTHER" id="PTHR43252:SF6">
    <property type="entry name" value="NEGATIVE TRANSCRIPTION REGULATOR PADR"/>
    <property type="match status" value="1"/>
</dbReference>
<sequence length="189" mass="21076">MSIRHGLLALLAAGPRYGSRLRTDFEARTGGTWPLNIGQVYTTLGRLERDGMVARDGVDAAGRTLYALTEAGRAELRSWYDRPVERAGPPRDELAIKLVMALGTDGVDVREVVEAQRRHVTRALHDQVRQRAEALARAPEHPGELARLLVLEQLVLHAEAEVRWLDHCEARLLRFTRGEEPLPPEQPGA</sequence>
<proteinExistence type="predicted"/>
<dbReference type="InterPro" id="IPR036390">
    <property type="entry name" value="WH_DNA-bd_sf"/>
</dbReference>
<dbReference type="InterPro" id="IPR036388">
    <property type="entry name" value="WH-like_DNA-bd_sf"/>
</dbReference>
<comment type="caution">
    <text evidence="3">The sequence shown here is derived from an EMBL/GenBank/DDBJ whole genome shotgun (WGS) entry which is preliminary data.</text>
</comment>
<accession>A0ABP5R4Z8</accession>
<dbReference type="Gene3D" id="1.10.10.10">
    <property type="entry name" value="Winged helix-like DNA-binding domain superfamily/Winged helix DNA-binding domain"/>
    <property type="match status" value="1"/>
</dbReference>
<evidence type="ECO:0000259" key="2">
    <source>
        <dbReference type="Pfam" id="PF10400"/>
    </source>
</evidence>
<dbReference type="EMBL" id="BAAART010000146">
    <property type="protein sequence ID" value="GAA2251629.1"/>
    <property type="molecule type" value="Genomic_DNA"/>
</dbReference>
<evidence type="ECO:0000313" key="3">
    <source>
        <dbReference type="EMBL" id="GAA2251629.1"/>
    </source>
</evidence>
<dbReference type="InterPro" id="IPR005149">
    <property type="entry name" value="Tscrpt_reg_PadR_N"/>
</dbReference>
<organism evidence="3 4">
    <name type="scientific">Streptomyces indiaensis</name>
    <dbReference type="NCBI Taxonomy" id="284033"/>
    <lineage>
        <taxon>Bacteria</taxon>
        <taxon>Bacillati</taxon>
        <taxon>Actinomycetota</taxon>
        <taxon>Actinomycetes</taxon>
        <taxon>Kitasatosporales</taxon>
        <taxon>Streptomycetaceae</taxon>
        <taxon>Streptomyces</taxon>
    </lineage>
</organism>
<reference evidence="4" key="1">
    <citation type="journal article" date="2019" name="Int. J. Syst. Evol. Microbiol.">
        <title>The Global Catalogue of Microorganisms (GCM) 10K type strain sequencing project: providing services to taxonomists for standard genome sequencing and annotation.</title>
        <authorList>
            <consortium name="The Broad Institute Genomics Platform"/>
            <consortium name="The Broad Institute Genome Sequencing Center for Infectious Disease"/>
            <person name="Wu L."/>
            <person name="Ma J."/>
        </authorList>
    </citation>
    <scope>NUCLEOTIDE SEQUENCE [LARGE SCALE GENOMIC DNA]</scope>
    <source>
        <strain evidence="4">JCM 3053</strain>
    </source>
</reference>
<keyword evidence="4" id="KW-1185">Reference proteome</keyword>
<protein>
    <submittedName>
        <fullName evidence="3">Helix-turn-helix transcriptional regulator</fullName>
    </submittedName>
</protein>
<dbReference type="Pfam" id="PF03551">
    <property type="entry name" value="PadR"/>
    <property type="match status" value="1"/>
</dbReference>
<feature type="domain" description="Transcription regulator PadR C-terminal" evidence="2">
    <location>
        <begin position="91"/>
        <end position="172"/>
    </location>
</feature>
<dbReference type="PANTHER" id="PTHR43252">
    <property type="entry name" value="TRANSCRIPTIONAL REGULATOR YQJI"/>
    <property type="match status" value="1"/>
</dbReference>
<evidence type="ECO:0000313" key="4">
    <source>
        <dbReference type="Proteomes" id="UP001501474"/>
    </source>
</evidence>
<feature type="domain" description="Transcription regulator PadR N-terminal" evidence="1">
    <location>
        <begin position="7"/>
        <end position="77"/>
    </location>
</feature>
<name>A0ABP5R4Z8_9ACTN</name>
<dbReference type="Pfam" id="PF10400">
    <property type="entry name" value="Vir_act_alpha_C"/>
    <property type="match status" value="1"/>
</dbReference>
<dbReference type="Proteomes" id="UP001501474">
    <property type="component" value="Unassembled WGS sequence"/>
</dbReference>
<dbReference type="RefSeq" id="WP_234847378.1">
    <property type="nucleotide sequence ID" value="NZ_BAAART010000146.1"/>
</dbReference>
<evidence type="ECO:0000259" key="1">
    <source>
        <dbReference type="Pfam" id="PF03551"/>
    </source>
</evidence>